<keyword evidence="2" id="KW-0547">Nucleotide-binding</keyword>
<dbReference type="InterPro" id="IPR027417">
    <property type="entry name" value="P-loop_NTPase"/>
</dbReference>
<protein>
    <submittedName>
        <fullName evidence="2">ATP-binding protein</fullName>
    </submittedName>
</protein>
<dbReference type="Proteomes" id="UP000772186">
    <property type="component" value="Unassembled WGS sequence"/>
</dbReference>
<dbReference type="CDD" id="cd01983">
    <property type="entry name" value="SIMIBI"/>
    <property type="match status" value="1"/>
</dbReference>
<evidence type="ECO:0000313" key="2">
    <source>
        <dbReference type="EMBL" id="MBZ4195594.1"/>
    </source>
</evidence>
<accession>A0A953NGH2</accession>
<sequence length="303" mass="35075">MNSQDIEKKIGVNFLDGNRDQVDQKVLDVIKSHPKLVKAINKLKITDQELLDNIVAFLNIKDSLEYSQVYPWTYNILRHPITGEIIIKRKAAKNNVVKHIKRNINLILTDINNPNLDIKVSQIRGSTPGRKELAKWIKNSRELLENKKIITNDNRIFVFGKNGSGKTFIASAIANNFATRGIRTAYLRTNDLFNFLKSKMNNSIEISEILTTLKNVPMLLLDGVGSEKHNKWFKYDFLYEILQYRTQYNKPTAIFSIFSPIHLKNIYSKIENDSSNNFRLDALIYEMCSRAKVFNIDDNLEFM</sequence>
<evidence type="ECO:0000313" key="3">
    <source>
        <dbReference type="Proteomes" id="UP000772186"/>
    </source>
</evidence>
<dbReference type="SUPFAM" id="SSF52540">
    <property type="entry name" value="P-loop containing nucleoside triphosphate hydrolases"/>
    <property type="match status" value="1"/>
</dbReference>
<name>A0A953NGH2_9MOLU</name>
<dbReference type="EMBL" id="JAIQBY010000031">
    <property type="protein sequence ID" value="MBZ4195594.1"/>
    <property type="molecule type" value="Genomic_DNA"/>
</dbReference>
<dbReference type="Gene3D" id="3.40.50.300">
    <property type="entry name" value="P-loop containing nucleotide triphosphate hydrolases"/>
    <property type="match status" value="1"/>
</dbReference>
<gene>
    <name evidence="2" type="ORF">LAD73_02615</name>
</gene>
<feature type="domain" description="IstB-like ATP-binding" evidence="1">
    <location>
        <begin position="148"/>
        <end position="245"/>
    </location>
</feature>
<dbReference type="PANTHER" id="PTHR30050:SF4">
    <property type="entry name" value="ATP-BINDING PROTEIN RV3427C IN INSERTION SEQUENCE-RELATED"/>
    <property type="match status" value="1"/>
</dbReference>
<organism evidence="2 3">
    <name type="scientific">Mycoplasma tauri</name>
    <dbReference type="NCBI Taxonomy" id="547987"/>
    <lineage>
        <taxon>Bacteria</taxon>
        <taxon>Bacillati</taxon>
        <taxon>Mycoplasmatota</taxon>
        <taxon>Mollicutes</taxon>
        <taxon>Mycoplasmataceae</taxon>
        <taxon>Mycoplasma</taxon>
    </lineage>
</organism>
<dbReference type="GO" id="GO:0006260">
    <property type="term" value="P:DNA replication"/>
    <property type="evidence" value="ECO:0007669"/>
    <property type="project" value="TreeGrafter"/>
</dbReference>
<keyword evidence="2" id="KW-0067">ATP-binding</keyword>
<proteinExistence type="predicted"/>
<dbReference type="RefSeq" id="WP_205517259.1">
    <property type="nucleotide sequence ID" value="NZ_CP070479.1"/>
</dbReference>
<keyword evidence="3" id="KW-1185">Reference proteome</keyword>
<dbReference type="PANTHER" id="PTHR30050">
    <property type="entry name" value="CHROMOSOMAL REPLICATION INITIATOR PROTEIN DNAA"/>
    <property type="match status" value="1"/>
</dbReference>
<comment type="caution">
    <text evidence="2">The sequence shown here is derived from an EMBL/GenBank/DDBJ whole genome shotgun (WGS) entry which is preliminary data.</text>
</comment>
<dbReference type="Pfam" id="PF01695">
    <property type="entry name" value="IstB_IS21"/>
    <property type="match status" value="1"/>
</dbReference>
<reference evidence="2 3" key="1">
    <citation type="submission" date="2021-09" db="EMBL/GenBank/DDBJ databases">
        <title>WGS of Mycoplasma sp. Zaradi2 strains.</title>
        <authorList>
            <person name="Spergser J."/>
        </authorList>
    </citation>
    <scope>NUCLEOTIDE SEQUENCE [LARGE SCALE GENOMIC DNA]</scope>
    <source>
        <strain evidence="2 3">1331</strain>
    </source>
</reference>
<dbReference type="AlphaFoldDB" id="A0A953NGH2"/>
<evidence type="ECO:0000259" key="1">
    <source>
        <dbReference type="Pfam" id="PF01695"/>
    </source>
</evidence>
<dbReference type="InterPro" id="IPR002611">
    <property type="entry name" value="IstB_ATP-bd"/>
</dbReference>
<dbReference type="GO" id="GO:0005524">
    <property type="term" value="F:ATP binding"/>
    <property type="evidence" value="ECO:0007669"/>
    <property type="project" value="UniProtKB-KW"/>
</dbReference>